<dbReference type="InterPro" id="IPR051917">
    <property type="entry name" value="Transposase-Integrase"/>
</dbReference>
<dbReference type="PROSITE" id="PS50994">
    <property type="entry name" value="INTEGRASE"/>
    <property type="match status" value="1"/>
</dbReference>
<dbReference type="InterPro" id="IPR025246">
    <property type="entry name" value="IS30-like_HTH"/>
</dbReference>
<dbReference type="SUPFAM" id="SSF46689">
    <property type="entry name" value="Homeodomain-like"/>
    <property type="match status" value="1"/>
</dbReference>
<reference evidence="8 9" key="1">
    <citation type="submission" date="2019-09" db="EMBL/GenBank/DDBJ databases">
        <title>Complete genome sequence of Sporolactobacillus terrae 70-3.</title>
        <authorList>
            <person name="Tanaka N."/>
            <person name="Shiwa Y."/>
            <person name="Fujita N."/>
            <person name="Tanasupawat S."/>
        </authorList>
    </citation>
    <scope>NUCLEOTIDE SEQUENCE [LARGE SCALE GENOMIC DNA]</scope>
    <source>
        <strain evidence="8 9">70-3</strain>
    </source>
</reference>
<dbReference type="Gene3D" id="3.30.420.10">
    <property type="entry name" value="Ribonuclease H-like superfamily/Ribonuclease H"/>
    <property type="match status" value="1"/>
</dbReference>
<dbReference type="InterPro" id="IPR053392">
    <property type="entry name" value="Transposase_IS30-like"/>
</dbReference>
<dbReference type="EMBL" id="AP021853">
    <property type="protein sequence ID" value="BBN98789.1"/>
    <property type="molecule type" value="Genomic_DNA"/>
</dbReference>
<evidence type="ECO:0000256" key="6">
    <source>
        <dbReference type="SAM" id="MobiDB-lite"/>
    </source>
</evidence>
<accession>A0A5K7WYG9</accession>
<keyword evidence="4" id="KW-0238">DNA-binding</keyword>
<dbReference type="AlphaFoldDB" id="A0A5K7WYG9"/>
<evidence type="ECO:0000256" key="4">
    <source>
        <dbReference type="ARBA" id="ARBA00023125"/>
    </source>
</evidence>
<evidence type="ECO:0000259" key="7">
    <source>
        <dbReference type="PROSITE" id="PS50994"/>
    </source>
</evidence>
<dbReference type="Pfam" id="PF13936">
    <property type="entry name" value="HTH_38"/>
    <property type="match status" value="1"/>
</dbReference>
<dbReference type="PROSITE" id="PS01043">
    <property type="entry name" value="TRANSPOSASE_IS30"/>
    <property type="match status" value="1"/>
</dbReference>
<proteinExistence type="inferred from homology"/>
<dbReference type="InterPro" id="IPR009057">
    <property type="entry name" value="Homeodomain-like_sf"/>
</dbReference>
<evidence type="ECO:0000313" key="9">
    <source>
        <dbReference type="Proteomes" id="UP000326951"/>
    </source>
</evidence>
<dbReference type="GO" id="GO:0003677">
    <property type="term" value="F:DNA binding"/>
    <property type="evidence" value="ECO:0007669"/>
    <property type="project" value="UniProtKB-KW"/>
</dbReference>
<dbReference type="SUPFAM" id="SSF53098">
    <property type="entry name" value="Ribonuclease H-like"/>
    <property type="match status" value="1"/>
</dbReference>
<dbReference type="PANTHER" id="PTHR10948:SF23">
    <property type="entry name" value="TRANSPOSASE INSI FOR INSERTION SEQUENCE ELEMENT IS30A-RELATED"/>
    <property type="match status" value="1"/>
</dbReference>
<name>A0A5K7WYG9_9BACL</name>
<dbReference type="InterPro" id="IPR001584">
    <property type="entry name" value="Integrase_cat-core"/>
</dbReference>
<gene>
    <name evidence="8" type="ORF">St703_14940</name>
</gene>
<evidence type="ECO:0000256" key="2">
    <source>
        <dbReference type="ARBA" id="ARBA00006363"/>
    </source>
</evidence>
<dbReference type="InterPro" id="IPR012337">
    <property type="entry name" value="RNaseH-like_sf"/>
</dbReference>
<keyword evidence="5" id="KW-0233">DNA recombination</keyword>
<dbReference type="Proteomes" id="UP000326951">
    <property type="component" value="Chromosome"/>
</dbReference>
<feature type="domain" description="Integrase catalytic" evidence="7">
    <location>
        <begin position="166"/>
        <end position="328"/>
    </location>
</feature>
<evidence type="ECO:0000256" key="1">
    <source>
        <dbReference type="ARBA" id="ARBA00002190"/>
    </source>
</evidence>
<dbReference type="GO" id="GO:0006313">
    <property type="term" value="P:DNA transposition"/>
    <property type="evidence" value="ECO:0007669"/>
    <property type="project" value="InterPro"/>
</dbReference>
<dbReference type="PANTHER" id="PTHR10948">
    <property type="entry name" value="TRANSPOSASE"/>
    <property type="match status" value="1"/>
</dbReference>
<dbReference type="InterPro" id="IPR001598">
    <property type="entry name" value="Transposase_IS30_CS"/>
</dbReference>
<dbReference type="GO" id="GO:0004803">
    <property type="term" value="F:transposase activity"/>
    <property type="evidence" value="ECO:0007669"/>
    <property type="project" value="InterPro"/>
</dbReference>
<dbReference type="GO" id="GO:0005829">
    <property type="term" value="C:cytosol"/>
    <property type="evidence" value="ECO:0007669"/>
    <property type="project" value="TreeGrafter"/>
</dbReference>
<organism evidence="8 9">
    <name type="scientific">Sporolactobacillus terrae</name>
    <dbReference type="NCBI Taxonomy" id="269673"/>
    <lineage>
        <taxon>Bacteria</taxon>
        <taxon>Bacillati</taxon>
        <taxon>Bacillota</taxon>
        <taxon>Bacilli</taxon>
        <taxon>Bacillales</taxon>
        <taxon>Sporolactobacillaceae</taxon>
        <taxon>Sporolactobacillus</taxon>
    </lineage>
</organism>
<dbReference type="InterPro" id="IPR036397">
    <property type="entry name" value="RNaseH_sf"/>
</dbReference>
<dbReference type="Pfam" id="PF00665">
    <property type="entry name" value="rve"/>
    <property type="match status" value="1"/>
</dbReference>
<keyword evidence="3" id="KW-0815">Transposition</keyword>
<comment type="function">
    <text evidence="1">Required for the transposition of the insertion element.</text>
</comment>
<feature type="region of interest" description="Disordered" evidence="6">
    <location>
        <begin position="140"/>
        <end position="172"/>
    </location>
</feature>
<dbReference type="GO" id="GO:0015074">
    <property type="term" value="P:DNA integration"/>
    <property type="evidence" value="ECO:0007669"/>
    <property type="project" value="InterPro"/>
</dbReference>
<protein>
    <submittedName>
        <fullName evidence="8">IS30 family transposase</fullName>
    </submittedName>
</protein>
<feature type="region of interest" description="Disordered" evidence="6">
    <location>
        <begin position="32"/>
        <end position="55"/>
    </location>
</feature>
<feature type="compositionally biased region" description="Basic residues" evidence="6">
    <location>
        <begin position="140"/>
        <end position="150"/>
    </location>
</feature>
<evidence type="ECO:0000256" key="3">
    <source>
        <dbReference type="ARBA" id="ARBA00022578"/>
    </source>
</evidence>
<evidence type="ECO:0000256" key="5">
    <source>
        <dbReference type="ARBA" id="ARBA00023172"/>
    </source>
</evidence>
<dbReference type="RefSeq" id="WP_152080435.1">
    <property type="nucleotide sequence ID" value="NZ_AP021853.1"/>
</dbReference>
<sequence length="332" mass="38519">MSHYHHLNPYEREIILKNVVLGRPIRSIATQLGRPPSTISRELKRNQQGDGTYSSVQAEEKYHARREGCCRQPLLANPELHDLIQRLILDHQWSPEQIDQRLKQDHSPWKISYTTIYRGIEAHLLDEPNHQPGQRGIARRLRHRGKSRHGKGYEERRGKINYSHSIDERPPEANERRVIGHWEADTVVGKIGSECLVTLVDRKTRLLIAAKAAKKTAKCVKEKLIELFSPLPRHQRLTITPDRGKEFAWYDQVAKACGMTFYFPNPHAPWQRGSNENTNGLLREYFPKGHDFRQDSDASIAHAVNELNHRPRKCLGRKTPFEVFYNQALHLV</sequence>
<dbReference type="NCBIfam" id="NF033563">
    <property type="entry name" value="transpos_IS30"/>
    <property type="match status" value="1"/>
</dbReference>
<evidence type="ECO:0000313" key="8">
    <source>
        <dbReference type="EMBL" id="BBN98789.1"/>
    </source>
</evidence>
<comment type="similarity">
    <text evidence="2">Belongs to the transposase IS30 family.</text>
</comment>